<reference evidence="2" key="1">
    <citation type="journal article" date="2021" name="Microb. Physiol.">
        <title>Proteogenomic Insights into the Physiology of Marine, Sulfate-Reducing, Filamentous Desulfonema limicola and Desulfonema magnum.</title>
        <authorList>
            <person name="Schnaars V."/>
            <person name="Wohlbrand L."/>
            <person name="Scheve S."/>
            <person name="Hinrichs C."/>
            <person name="Reinhardt R."/>
            <person name="Rabus R."/>
        </authorList>
    </citation>
    <scope>NUCLEOTIDE SEQUENCE</scope>
    <source>
        <strain evidence="2">4be13</strain>
    </source>
</reference>
<keyword evidence="3" id="KW-1185">Reference proteome</keyword>
<dbReference type="AlphaFoldDB" id="A0A975GMM9"/>
<accession>A0A975GMM9</accession>
<feature type="region of interest" description="Disordered" evidence="1">
    <location>
        <begin position="1"/>
        <end position="29"/>
    </location>
</feature>
<dbReference type="Proteomes" id="UP000663722">
    <property type="component" value="Chromosome"/>
</dbReference>
<proteinExistence type="predicted"/>
<gene>
    <name evidence="2" type="ORF">dnm_029350</name>
</gene>
<organism evidence="2 3">
    <name type="scientific">Desulfonema magnum</name>
    <dbReference type="NCBI Taxonomy" id="45655"/>
    <lineage>
        <taxon>Bacteria</taxon>
        <taxon>Pseudomonadati</taxon>
        <taxon>Thermodesulfobacteriota</taxon>
        <taxon>Desulfobacteria</taxon>
        <taxon>Desulfobacterales</taxon>
        <taxon>Desulfococcaceae</taxon>
        <taxon>Desulfonema</taxon>
    </lineage>
</organism>
<dbReference type="KEGG" id="dmm:dnm_029350"/>
<sequence>MSTTPFASLGGPSENPENRPDHSPGTALGIFGVSGKGKCEPPPGFFPVRCVRLVTAGKVWWVPLRSTHPTFL</sequence>
<evidence type="ECO:0000313" key="2">
    <source>
        <dbReference type="EMBL" id="QTA86909.1"/>
    </source>
</evidence>
<name>A0A975GMM9_9BACT</name>
<protein>
    <submittedName>
        <fullName evidence="2">Uncharacterized protein</fullName>
    </submittedName>
</protein>
<evidence type="ECO:0000313" key="3">
    <source>
        <dbReference type="Proteomes" id="UP000663722"/>
    </source>
</evidence>
<evidence type="ECO:0000256" key="1">
    <source>
        <dbReference type="SAM" id="MobiDB-lite"/>
    </source>
</evidence>
<dbReference type="EMBL" id="CP061800">
    <property type="protein sequence ID" value="QTA86909.1"/>
    <property type="molecule type" value="Genomic_DNA"/>
</dbReference>